<protein>
    <recommendedName>
        <fullName evidence="10">MFS transporter</fullName>
    </recommendedName>
</protein>
<keyword evidence="5 7" id="KW-0472">Membrane</keyword>
<evidence type="ECO:0000256" key="4">
    <source>
        <dbReference type="ARBA" id="ARBA00022989"/>
    </source>
</evidence>
<proteinExistence type="predicted"/>
<feature type="transmembrane region" description="Helical" evidence="7">
    <location>
        <begin position="384"/>
        <end position="404"/>
    </location>
</feature>
<dbReference type="PANTHER" id="PTHR23513">
    <property type="entry name" value="INTEGRAL MEMBRANE EFFLUX PROTEIN-RELATED"/>
    <property type="match status" value="1"/>
</dbReference>
<feature type="region of interest" description="Disordered" evidence="6">
    <location>
        <begin position="428"/>
        <end position="448"/>
    </location>
</feature>
<reference evidence="9" key="1">
    <citation type="journal article" date="2019" name="Int. J. Syst. Evol. Microbiol.">
        <title>The Global Catalogue of Microorganisms (GCM) 10K type strain sequencing project: providing services to taxonomists for standard genome sequencing and annotation.</title>
        <authorList>
            <consortium name="The Broad Institute Genomics Platform"/>
            <consortium name="The Broad Institute Genome Sequencing Center for Infectious Disease"/>
            <person name="Wu L."/>
            <person name="Ma J."/>
        </authorList>
    </citation>
    <scope>NUCLEOTIDE SEQUENCE [LARGE SCALE GENOMIC DNA]</scope>
    <source>
        <strain evidence="9">JCM 4542</strain>
    </source>
</reference>
<feature type="transmembrane region" description="Helical" evidence="7">
    <location>
        <begin position="324"/>
        <end position="347"/>
    </location>
</feature>
<dbReference type="Pfam" id="PF07690">
    <property type="entry name" value="MFS_1"/>
    <property type="match status" value="1"/>
</dbReference>
<dbReference type="PANTHER" id="PTHR23513:SF11">
    <property type="entry name" value="STAPHYLOFERRIN A TRANSPORTER"/>
    <property type="match status" value="1"/>
</dbReference>
<evidence type="ECO:0000256" key="7">
    <source>
        <dbReference type="SAM" id="Phobius"/>
    </source>
</evidence>
<feature type="transmembrane region" description="Helical" evidence="7">
    <location>
        <begin position="32"/>
        <end position="54"/>
    </location>
</feature>
<evidence type="ECO:0000313" key="8">
    <source>
        <dbReference type="EMBL" id="GAA2718573.1"/>
    </source>
</evidence>
<keyword evidence="2" id="KW-1003">Cell membrane</keyword>
<dbReference type="CDD" id="cd06173">
    <property type="entry name" value="MFS_MefA_like"/>
    <property type="match status" value="1"/>
</dbReference>
<dbReference type="InterPro" id="IPR036259">
    <property type="entry name" value="MFS_trans_sf"/>
</dbReference>
<dbReference type="SUPFAM" id="SSF103473">
    <property type="entry name" value="MFS general substrate transporter"/>
    <property type="match status" value="1"/>
</dbReference>
<feature type="transmembrane region" description="Helical" evidence="7">
    <location>
        <begin position="60"/>
        <end position="81"/>
    </location>
</feature>
<dbReference type="Gene3D" id="1.20.1250.20">
    <property type="entry name" value="MFS general substrate transporter like domains"/>
    <property type="match status" value="1"/>
</dbReference>
<dbReference type="EMBL" id="BAAASL010000011">
    <property type="protein sequence ID" value="GAA2718573.1"/>
    <property type="molecule type" value="Genomic_DNA"/>
</dbReference>
<dbReference type="InterPro" id="IPR011701">
    <property type="entry name" value="MFS"/>
</dbReference>
<name>A0ABP6GAZ9_9ACTN</name>
<feature type="transmembrane region" description="Helical" evidence="7">
    <location>
        <begin position="93"/>
        <end position="113"/>
    </location>
</feature>
<keyword evidence="9" id="KW-1185">Reference proteome</keyword>
<feature type="transmembrane region" description="Helical" evidence="7">
    <location>
        <begin position="298"/>
        <end position="318"/>
    </location>
</feature>
<organism evidence="8 9">
    <name type="scientific">Streptomyces luteosporeus</name>
    <dbReference type="NCBI Taxonomy" id="173856"/>
    <lineage>
        <taxon>Bacteria</taxon>
        <taxon>Bacillati</taxon>
        <taxon>Actinomycetota</taxon>
        <taxon>Actinomycetes</taxon>
        <taxon>Kitasatosporales</taxon>
        <taxon>Streptomycetaceae</taxon>
        <taxon>Streptomyces</taxon>
    </lineage>
</organism>
<dbReference type="RefSeq" id="WP_344436195.1">
    <property type="nucleotide sequence ID" value="NZ_BAAASL010000011.1"/>
</dbReference>
<feature type="transmembrane region" description="Helical" evidence="7">
    <location>
        <begin position="359"/>
        <end position="378"/>
    </location>
</feature>
<evidence type="ECO:0000256" key="1">
    <source>
        <dbReference type="ARBA" id="ARBA00004651"/>
    </source>
</evidence>
<dbReference type="Proteomes" id="UP001500886">
    <property type="component" value="Unassembled WGS sequence"/>
</dbReference>
<evidence type="ECO:0000256" key="5">
    <source>
        <dbReference type="ARBA" id="ARBA00023136"/>
    </source>
</evidence>
<evidence type="ECO:0000256" key="6">
    <source>
        <dbReference type="SAM" id="MobiDB-lite"/>
    </source>
</evidence>
<evidence type="ECO:0000313" key="9">
    <source>
        <dbReference type="Proteomes" id="UP001500886"/>
    </source>
</evidence>
<evidence type="ECO:0000256" key="2">
    <source>
        <dbReference type="ARBA" id="ARBA00022475"/>
    </source>
</evidence>
<feature type="transmembrane region" description="Helical" evidence="7">
    <location>
        <begin position="269"/>
        <end position="291"/>
    </location>
</feature>
<keyword evidence="3 7" id="KW-0812">Transmembrane</keyword>
<sequence>MTTLPATPPGGWRARASAAAAPWRYHDFRIFLTARVLSAAGSAIAPLALSFAALDIGGTAAALGWVLAAGCLPQLLVALIGGIATDRYPRARILPGGNLALAALQTVATVLLLTNHASVPALAGLSAASGTVTAFFEPATKKTLPSLVAPGLLQQANALAQTAFNGIKILVPVIGGPLIALTGPGYAVAFDALTFLAAAMLLARLPETSTPARAEPGTAWEEFRDGWRAFRAHGWLMLWSLQGCVTVPLWLVGYVLLGPAYAKARLGGAAGYGLMAAGWTAGLVLGALACMVWSPRRLCPVAAAVSAAMALPMAAMAATAPLPVLLAVIVIAGAALNLSAVSFNTLLPRVIEEHRLGRVLSLNTAVQLVFLPPAYLLAGQAAARFGLTATFAVIAMVLLLCAVLPPCRADFRALTLVPVPPCPKEIAVPHPSLPPGTTRPSPVPGEEA</sequence>
<evidence type="ECO:0000256" key="3">
    <source>
        <dbReference type="ARBA" id="ARBA00022692"/>
    </source>
</evidence>
<feature type="transmembrane region" description="Helical" evidence="7">
    <location>
        <begin position="158"/>
        <end position="180"/>
    </location>
</feature>
<evidence type="ECO:0008006" key="10">
    <source>
        <dbReference type="Google" id="ProtNLM"/>
    </source>
</evidence>
<feature type="transmembrane region" description="Helical" evidence="7">
    <location>
        <begin position="234"/>
        <end position="257"/>
    </location>
</feature>
<gene>
    <name evidence="8" type="ORF">GCM10010315_34320</name>
</gene>
<comment type="subcellular location">
    <subcellularLocation>
        <location evidence="1">Cell membrane</location>
        <topology evidence="1">Multi-pass membrane protein</topology>
    </subcellularLocation>
</comment>
<keyword evidence="4 7" id="KW-1133">Transmembrane helix</keyword>
<comment type="caution">
    <text evidence="8">The sequence shown here is derived from an EMBL/GenBank/DDBJ whole genome shotgun (WGS) entry which is preliminary data.</text>
</comment>
<accession>A0ABP6GAZ9</accession>